<feature type="domain" description="Filamentous haemagglutinin FhaB/tRNA nuclease CdiA-like TPS" evidence="2">
    <location>
        <begin position="45"/>
        <end position="167"/>
    </location>
</feature>
<feature type="region of interest" description="Disordered" evidence="1">
    <location>
        <begin position="569"/>
        <end position="588"/>
    </location>
</feature>
<protein>
    <submittedName>
        <fullName evidence="3">Filamentous hemagglutinin N-terminal domain-containing protein</fullName>
    </submittedName>
</protein>
<dbReference type="EMBL" id="JADEWL010000064">
    <property type="protein sequence ID" value="MBE9214581.1"/>
    <property type="molecule type" value="Genomic_DNA"/>
</dbReference>
<dbReference type="InterPro" id="IPR008638">
    <property type="entry name" value="FhaB/CdiA-like_TPS"/>
</dbReference>
<dbReference type="Pfam" id="PF05860">
    <property type="entry name" value="TPS"/>
    <property type="match status" value="1"/>
</dbReference>
<dbReference type="Proteomes" id="UP000620559">
    <property type="component" value="Unassembled WGS sequence"/>
</dbReference>
<evidence type="ECO:0000313" key="4">
    <source>
        <dbReference type="Proteomes" id="UP000620559"/>
    </source>
</evidence>
<sequence>MNEINYNSLWKFSLKILLGFLSVSVTSIESGFAQSNIVPDNTLGTEPSQINNNNNVNRNGIPSTLIEGGAERGQNLFHSLQELNVGEGRGAYFVVPNDNIQNVLTRVTGNNPSEILGILGTISNRNFDPSNANLFLINPNGIVFGENASLDINGSFVGTTANAIEFAEQGFFSTINPQPPALLTVNPSAFLFSQINQTASIQNNSIADSGIDPAGFNVFGLRVPDGKSLLLVGGNVNMNGGELNAYGGRVELGGLAETGTVALDINGNNFRLEFPDNVTRADVSLTNQAKVYVEGAGGGDIVVNAGNVEITGGSFLSAGIGQGLGTPETVAGDITLDATGEITVADSGSQIRNRVRRDSRGNAGNITVNTGSLNLAEGASLSASTLGEGKAGSVTVTANDTVSLTDANIFSRVEAGGVGNGGNIEINAANLTLRDSAQITTSIRRASDTQSAGRGNAGDVNVNVTGVVDIADRRDTFPSGIRSTVGTGTIGNGGNITVNAGSFNLTEGAELIASTFGEGNAGNVTVTANDTVSLTDANIFSTVEAGGVGKGGNIEINAANLTLRDSAQLQTSTRGASDTQSAGRGNAGDVNVNVTGVVDIAGEKNGFPSAIFSDVETGTIGKGGNITVNAGSLNLAEGAELTAATFGEGNAGSVTVKAKDTVSLTDANIFSRVQAGGVGDGGNITVDAGSFNLTEGASLTASTFGEGNAGSVTV</sequence>
<feature type="non-terminal residue" evidence="3">
    <location>
        <position position="714"/>
    </location>
</feature>
<dbReference type="InterPro" id="IPR012334">
    <property type="entry name" value="Pectin_lyas_fold"/>
</dbReference>
<dbReference type="SUPFAM" id="SSF51126">
    <property type="entry name" value="Pectin lyase-like"/>
    <property type="match status" value="3"/>
</dbReference>
<accession>A0A8J7F1U1</accession>
<evidence type="ECO:0000313" key="3">
    <source>
        <dbReference type="EMBL" id="MBE9214581.1"/>
    </source>
</evidence>
<name>A0A8J7F1U1_9CYAN</name>
<organism evidence="3 4">
    <name type="scientific">Plectonema cf. radiosum LEGE 06105</name>
    <dbReference type="NCBI Taxonomy" id="945769"/>
    <lineage>
        <taxon>Bacteria</taxon>
        <taxon>Bacillati</taxon>
        <taxon>Cyanobacteriota</taxon>
        <taxon>Cyanophyceae</taxon>
        <taxon>Oscillatoriophycideae</taxon>
        <taxon>Oscillatoriales</taxon>
        <taxon>Microcoleaceae</taxon>
        <taxon>Plectonema</taxon>
    </lineage>
</organism>
<dbReference type="AlphaFoldDB" id="A0A8J7F1U1"/>
<dbReference type="Gene3D" id="2.160.20.10">
    <property type="entry name" value="Single-stranded right-handed beta-helix, Pectin lyase-like"/>
    <property type="match status" value="3"/>
</dbReference>
<keyword evidence="4" id="KW-1185">Reference proteome</keyword>
<comment type="caution">
    <text evidence="3">The sequence shown here is derived from an EMBL/GenBank/DDBJ whole genome shotgun (WGS) entry which is preliminary data.</text>
</comment>
<dbReference type="NCBIfam" id="TIGR01901">
    <property type="entry name" value="adhes_NPXG"/>
    <property type="match status" value="1"/>
</dbReference>
<feature type="compositionally biased region" description="Polar residues" evidence="1">
    <location>
        <begin position="569"/>
        <end position="583"/>
    </location>
</feature>
<evidence type="ECO:0000256" key="1">
    <source>
        <dbReference type="SAM" id="MobiDB-lite"/>
    </source>
</evidence>
<dbReference type="RefSeq" id="WP_193922526.1">
    <property type="nucleotide sequence ID" value="NZ_JADEWL010000064.1"/>
</dbReference>
<reference evidence="3" key="1">
    <citation type="submission" date="2020-10" db="EMBL/GenBank/DDBJ databases">
        <authorList>
            <person name="Castelo-Branco R."/>
            <person name="Eusebio N."/>
            <person name="Adriana R."/>
            <person name="Vieira A."/>
            <person name="Brugerolle De Fraissinette N."/>
            <person name="Rezende De Castro R."/>
            <person name="Schneider M.P."/>
            <person name="Vasconcelos V."/>
            <person name="Leao P.N."/>
        </authorList>
    </citation>
    <scope>NUCLEOTIDE SEQUENCE</scope>
    <source>
        <strain evidence="3">LEGE 06105</strain>
    </source>
</reference>
<evidence type="ECO:0000259" key="2">
    <source>
        <dbReference type="SMART" id="SM00912"/>
    </source>
</evidence>
<proteinExistence type="predicted"/>
<gene>
    <name evidence="3" type="ORF">IQ247_18225</name>
</gene>
<dbReference type="InterPro" id="IPR011050">
    <property type="entry name" value="Pectin_lyase_fold/virulence"/>
</dbReference>
<dbReference type="SMART" id="SM00912">
    <property type="entry name" value="Haemagg_act"/>
    <property type="match status" value="1"/>
</dbReference>